<organism evidence="2 3">
    <name type="scientific">Ganoderma sinense ZZ0214-1</name>
    <dbReference type="NCBI Taxonomy" id="1077348"/>
    <lineage>
        <taxon>Eukaryota</taxon>
        <taxon>Fungi</taxon>
        <taxon>Dikarya</taxon>
        <taxon>Basidiomycota</taxon>
        <taxon>Agaricomycotina</taxon>
        <taxon>Agaricomycetes</taxon>
        <taxon>Polyporales</taxon>
        <taxon>Polyporaceae</taxon>
        <taxon>Ganoderma</taxon>
    </lineage>
</organism>
<dbReference type="EMBL" id="AYKW01000023">
    <property type="protein sequence ID" value="PIL29272.1"/>
    <property type="molecule type" value="Genomic_DNA"/>
</dbReference>
<dbReference type="OrthoDB" id="2755636at2759"/>
<dbReference type="AlphaFoldDB" id="A0A2G8S669"/>
<comment type="caution">
    <text evidence="2">The sequence shown here is derived from an EMBL/GenBank/DDBJ whole genome shotgun (WGS) entry which is preliminary data.</text>
</comment>
<protein>
    <submittedName>
        <fullName evidence="2">Uncharacterized protein</fullName>
    </submittedName>
</protein>
<dbReference type="Proteomes" id="UP000230002">
    <property type="component" value="Unassembled WGS sequence"/>
</dbReference>
<evidence type="ECO:0000313" key="3">
    <source>
        <dbReference type="Proteomes" id="UP000230002"/>
    </source>
</evidence>
<accession>A0A2G8S669</accession>
<name>A0A2G8S669_9APHY</name>
<keyword evidence="3" id="KW-1185">Reference proteome</keyword>
<reference evidence="2 3" key="1">
    <citation type="journal article" date="2015" name="Sci. Rep.">
        <title>Chromosome-level genome map provides insights into diverse defense mechanisms in the medicinal fungus Ganoderma sinense.</title>
        <authorList>
            <person name="Zhu Y."/>
            <person name="Xu J."/>
            <person name="Sun C."/>
            <person name="Zhou S."/>
            <person name="Xu H."/>
            <person name="Nelson D.R."/>
            <person name="Qian J."/>
            <person name="Song J."/>
            <person name="Luo H."/>
            <person name="Xiang L."/>
            <person name="Li Y."/>
            <person name="Xu Z."/>
            <person name="Ji A."/>
            <person name="Wang L."/>
            <person name="Lu S."/>
            <person name="Hayward A."/>
            <person name="Sun W."/>
            <person name="Li X."/>
            <person name="Schwartz D.C."/>
            <person name="Wang Y."/>
            <person name="Chen S."/>
        </authorList>
    </citation>
    <scope>NUCLEOTIDE SEQUENCE [LARGE SCALE GENOMIC DNA]</scope>
    <source>
        <strain evidence="2 3">ZZ0214-1</strain>
    </source>
</reference>
<dbReference type="STRING" id="1077348.A0A2G8S669"/>
<feature type="compositionally biased region" description="Basic and acidic residues" evidence="1">
    <location>
        <begin position="299"/>
        <end position="308"/>
    </location>
</feature>
<evidence type="ECO:0000313" key="2">
    <source>
        <dbReference type="EMBL" id="PIL29272.1"/>
    </source>
</evidence>
<sequence length="340" mass="37324">MAATPQPSNPTQTKKRTSMTSVMLFAIGSRASGAGQPTACRDMFSEIIVRARSPFNRQYPALSQHLTTQVIPRTSSKAPHRNVLAVKAASSSLSGVSRDVSPAASISETATIRGKKARKAKLEDLPPVLRKLFTERFIPLTHQYLGTRPPWSEVTLSELQTLHRHAFGAFADEHPPSEGDKCFRLGRLQGPVIFGAFASHLEELRALPVSERTREHASDALAVAIVASLHALTHFQTCDWRPPKGLAGWFSYENYADTAVYVDGKTTMDKRLTRVIKVVNALSKEEWREIELATNELIDQRNAEEAKGGRRRRNGKKAASNVPAPAAGEETADRHASDGI</sequence>
<gene>
    <name evidence="2" type="ORF">GSI_09322</name>
</gene>
<feature type="region of interest" description="Disordered" evidence="1">
    <location>
        <begin position="299"/>
        <end position="340"/>
    </location>
</feature>
<feature type="compositionally biased region" description="Basic and acidic residues" evidence="1">
    <location>
        <begin position="331"/>
        <end position="340"/>
    </location>
</feature>
<proteinExistence type="predicted"/>
<evidence type="ECO:0000256" key="1">
    <source>
        <dbReference type="SAM" id="MobiDB-lite"/>
    </source>
</evidence>